<gene>
    <name evidence="2" type="ORF">GLOINDRAFT_30327</name>
</gene>
<accession>U9TTH1</accession>
<dbReference type="AlphaFoldDB" id="U9TTH1"/>
<organism evidence="2">
    <name type="scientific">Rhizophagus irregularis (strain DAOM 181602 / DAOM 197198 / MUCL 43194)</name>
    <name type="common">Arbuscular mycorrhizal fungus</name>
    <name type="synonym">Glomus intraradices</name>
    <dbReference type="NCBI Taxonomy" id="747089"/>
    <lineage>
        <taxon>Eukaryota</taxon>
        <taxon>Fungi</taxon>
        <taxon>Fungi incertae sedis</taxon>
        <taxon>Mucoromycota</taxon>
        <taxon>Glomeromycotina</taxon>
        <taxon>Glomeromycetes</taxon>
        <taxon>Glomerales</taxon>
        <taxon>Glomeraceae</taxon>
        <taxon>Rhizophagus</taxon>
    </lineage>
</organism>
<dbReference type="EMBL" id="KI287892">
    <property type="protein sequence ID" value="ESA09613.1"/>
    <property type="molecule type" value="Genomic_DNA"/>
</dbReference>
<proteinExistence type="predicted"/>
<dbReference type="HOGENOM" id="CLU_084286_0_0_1"/>
<sequence>MLYQAATGLKARQERDKWQLARDLSHLTKEEKEDQNGKCCGAFFERQRSRKGLDGKEFQNEVNILTPQTPPDRVYMGLSNMATRNKQNLTPTEKAQIEMEKDLPDEEEIVNMIKEWRVRDKEESGESDDDLGFNKLEELASKPLKHDNVATDEVVKIIKEYRSNEKIKYVPYHASTNESEKILTLGNKLSELEEIFDKTSNEMEWENINLEALRIVREENDLDALNMIFKDWAMKKNNFLWDENRLTDEREIGEKHPILESPPPQSSKKNEREEEEEKARIGRGMEGI</sequence>
<feature type="region of interest" description="Disordered" evidence="1">
    <location>
        <begin position="252"/>
        <end position="288"/>
    </location>
</feature>
<evidence type="ECO:0000256" key="1">
    <source>
        <dbReference type="SAM" id="MobiDB-lite"/>
    </source>
</evidence>
<reference evidence="2" key="1">
    <citation type="submission" date="2013-07" db="EMBL/GenBank/DDBJ databases">
        <title>The genome of an arbuscular mycorrhizal fungus provides insights into the evolution of the oldest plant symbiosis.</title>
        <authorList>
            <consortium name="DOE Joint Genome Institute"/>
            <person name="Tisserant E."/>
            <person name="Malbreil M."/>
            <person name="Kuo A."/>
            <person name="Kohler A."/>
            <person name="Symeonidi A."/>
            <person name="Balestrini R."/>
            <person name="Charron P."/>
            <person name="Duensing N."/>
            <person name="Frei-dit-Frey N."/>
            <person name="Gianinazzi-Pearson V."/>
            <person name="Gilbert B."/>
            <person name="Handa Y."/>
            <person name="Hijri M."/>
            <person name="Kaul R."/>
            <person name="Kawaguchi M."/>
            <person name="Krajinski F."/>
            <person name="Lammers P."/>
            <person name="Lapierre D."/>
            <person name="Masclaux F.G."/>
            <person name="Murat C."/>
            <person name="Morin E."/>
            <person name="Ndikumana S."/>
            <person name="Pagni M."/>
            <person name="Petitpierre D."/>
            <person name="Requena N."/>
            <person name="Rosikiewicz P."/>
            <person name="Riley R."/>
            <person name="Saito K."/>
            <person name="San Clemente H."/>
            <person name="Shapiro H."/>
            <person name="van Tuinen D."/>
            <person name="Becard G."/>
            <person name="Bonfante P."/>
            <person name="Paszkowski U."/>
            <person name="Shachar-Hill Y."/>
            <person name="Young J.P."/>
            <person name="Sanders I.R."/>
            <person name="Henrissat B."/>
            <person name="Rensing S.A."/>
            <person name="Grigoriev I.V."/>
            <person name="Corradi N."/>
            <person name="Roux C."/>
            <person name="Martin F."/>
        </authorList>
    </citation>
    <scope>NUCLEOTIDE SEQUENCE</scope>
    <source>
        <strain evidence="2">DAOM 197198</strain>
    </source>
</reference>
<evidence type="ECO:0000313" key="2">
    <source>
        <dbReference type="EMBL" id="ESA09613.1"/>
    </source>
</evidence>
<name>U9TTH1_RHIID</name>
<feature type="compositionally biased region" description="Basic and acidic residues" evidence="1">
    <location>
        <begin position="268"/>
        <end position="280"/>
    </location>
</feature>
<dbReference type="VEuPathDB" id="FungiDB:RhiirFUN_006456"/>
<protein>
    <submittedName>
        <fullName evidence="2">Uncharacterized protein</fullName>
    </submittedName>
</protein>